<comment type="caution">
    <text evidence="1">The sequence shown here is derived from an EMBL/GenBank/DDBJ whole genome shotgun (WGS) entry which is preliminary data.</text>
</comment>
<dbReference type="Proteomes" id="UP000478052">
    <property type="component" value="Unassembled WGS sequence"/>
</dbReference>
<dbReference type="EMBL" id="VUJU01001266">
    <property type="protein sequence ID" value="KAF0766096.1"/>
    <property type="molecule type" value="Genomic_DNA"/>
</dbReference>
<evidence type="ECO:0000313" key="1">
    <source>
        <dbReference type="EMBL" id="KAF0766096.1"/>
    </source>
</evidence>
<feature type="non-terminal residue" evidence="1">
    <location>
        <position position="1"/>
    </location>
</feature>
<proteinExistence type="predicted"/>
<protein>
    <submittedName>
        <fullName evidence="1">Zinc finger MYM-type protein 1-like</fullName>
    </submittedName>
</protein>
<accession>A0A6G0Z719</accession>
<evidence type="ECO:0000313" key="2">
    <source>
        <dbReference type="Proteomes" id="UP000478052"/>
    </source>
</evidence>
<name>A0A6G0Z719_APHCR</name>
<sequence length="261" mass="29762">CCSSTVYMALTYSMTVTQFKSSFSYSKIAQQLQIASKRFKALQNFSFESHIRYQKVLAGQNAPVKICLTCISNMMQDKNVTLRKSVVIINTLKVLEQPNLLLRFGNSKRKRREPNNLNDFIVTTTTSTIYELGPVESTESILDSIIDNLKKIFSPESLSLAISVDKYMQLNYEGSLVFIDYYMNLNNINNKNLLCIIINSKVNVFKLFNLLGLLNINKLNIKSEMTVARNCINKINNDLNINDLKTTIKKKSSLISTKCYK</sequence>
<dbReference type="AlphaFoldDB" id="A0A6G0Z719"/>
<dbReference type="OrthoDB" id="10068424at2759"/>
<organism evidence="1 2">
    <name type="scientific">Aphis craccivora</name>
    <name type="common">Cowpea aphid</name>
    <dbReference type="NCBI Taxonomy" id="307492"/>
    <lineage>
        <taxon>Eukaryota</taxon>
        <taxon>Metazoa</taxon>
        <taxon>Ecdysozoa</taxon>
        <taxon>Arthropoda</taxon>
        <taxon>Hexapoda</taxon>
        <taxon>Insecta</taxon>
        <taxon>Pterygota</taxon>
        <taxon>Neoptera</taxon>
        <taxon>Paraneoptera</taxon>
        <taxon>Hemiptera</taxon>
        <taxon>Sternorrhyncha</taxon>
        <taxon>Aphidomorpha</taxon>
        <taxon>Aphidoidea</taxon>
        <taxon>Aphididae</taxon>
        <taxon>Aphidini</taxon>
        <taxon>Aphis</taxon>
        <taxon>Aphis</taxon>
    </lineage>
</organism>
<keyword evidence="2" id="KW-1185">Reference proteome</keyword>
<gene>
    <name evidence="1" type="ORF">FWK35_00005061</name>
</gene>
<reference evidence="1 2" key="1">
    <citation type="submission" date="2019-08" db="EMBL/GenBank/DDBJ databases">
        <title>Whole genome of Aphis craccivora.</title>
        <authorList>
            <person name="Voronova N.V."/>
            <person name="Shulinski R.S."/>
            <person name="Bandarenka Y.V."/>
            <person name="Zhorov D.G."/>
            <person name="Warner D."/>
        </authorList>
    </citation>
    <scope>NUCLEOTIDE SEQUENCE [LARGE SCALE GENOMIC DNA]</scope>
    <source>
        <strain evidence="1">180601</strain>
        <tissue evidence="1">Whole Body</tissue>
    </source>
</reference>